<keyword evidence="3" id="KW-1185">Reference proteome</keyword>
<reference evidence="2" key="1">
    <citation type="journal article" date="2014" name="Int. J. Syst. Evol. Microbiol.">
        <title>Complete genome sequence of Corynebacterium casei LMG S-19264T (=DSM 44701T), isolated from a smear-ripened cheese.</title>
        <authorList>
            <consortium name="US DOE Joint Genome Institute (JGI-PGF)"/>
            <person name="Walter F."/>
            <person name="Albersmeier A."/>
            <person name="Kalinowski J."/>
            <person name="Ruckert C."/>
        </authorList>
    </citation>
    <scope>NUCLEOTIDE SEQUENCE</scope>
    <source>
        <strain evidence="2">CGMCC 1.12187</strain>
    </source>
</reference>
<protein>
    <recommendedName>
        <fullName evidence="4">STAS domain-containing protein</fullName>
    </recommendedName>
</protein>
<name>A0A917GHJ2_9MICC</name>
<dbReference type="AlphaFoldDB" id="A0A917GHJ2"/>
<dbReference type="EMBL" id="BMEQ01000002">
    <property type="protein sequence ID" value="GGG45863.1"/>
    <property type="molecule type" value="Genomic_DNA"/>
</dbReference>
<feature type="compositionally biased region" description="Low complexity" evidence="1">
    <location>
        <begin position="98"/>
        <end position="111"/>
    </location>
</feature>
<evidence type="ECO:0000313" key="2">
    <source>
        <dbReference type="EMBL" id="GGG45863.1"/>
    </source>
</evidence>
<evidence type="ECO:0000256" key="1">
    <source>
        <dbReference type="SAM" id="MobiDB-lite"/>
    </source>
</evidence>
<reference evidence="2" key="2">
    <citation type="submission" date="2020-09" db="EMBL/GenBank/DDBJ databases">
        <authorList>
            <person name="Sun Q."/>
            <person name="Zhou Y."/>
        </authorList>
    </citation>
    <scope>NUCLEOTIDE SEQUENCE</scope>
    <source>
        <strain evidence="2">CGMCC 1.12187</strain>
    </source>
</reference>
<proteinExistence type="predicted"/>
<dbReference type="Proteomes" id="UP000638848">
    <property type="component" value="Unassembled WGS sequence"/>
</dbReference>
<dbReference type="RefSeq" id="WP_188534280.1">
    <property type="nucleotide sequence ID" value="NZ_BMEQ01000002.1"/>
</dbReference>
<organism evidence="2 3">
    <name type="scientific">Kocuria dechangensis</name>
    <dbReference type="NCBI Taxonomy" id="1176249"/>
    <lineage>
        <taxon>Bacteria</taxon>
        <taxon>Bacillati</taxon>
        <taxon>Actinomycetota</taxon>
        <taxon>Actinomycetes</taxon>
        <taxon>Micrococcales</taxon>
        <taxon>Micrococcaceae</taxon>
        <taxon>Kocuria</taxon>
    </lineage>
</organism>
<sequence length="122" mass="12722">MNPKLSVLVQIDLDGRHVTLDVTGTLTETNQQVLSPLIHRARTTFPEAGLSVNLHRARLGDSAAIDALAGSLQEDLPGTVPVQITAPAHPVPHHPGQATSAATAGAWTASARSDRFAPSTGH</sequence>
<gene>
    <name evidence="2" type="ORF">GCM10011374_05220</name>
</gene>
<accession>A0A917GHJ2</accession>
<evidence type="ECO:0008006" key="4">
    <source>
        <dbReference type="Google" id="ProtNLM"/>
    </source>
</evidence>
<feature type="region of interest" description="Disordered" evidence="1">
    <location>
        <begin position="85"/>
        <end position="122"/>
    </location>
</feature>
<evidence type="ECO:0000313" key="3">
    <source>
        <dbReference type="Proteomes" id="UP000638848"/>
    </source>
</evidence>
<comment type="caution">
    <text evidence="2">The sequence shown here is derived from an EMBL/GenBank/DDBJ whole genome shotgun (WGS) entry which is preliminary data.</text>
</comment>